<dbReference type="PANTHER" id="PTHR36318">
    <property type="entry name" value="OS06G0581300 PROTEIN"/>
    <property type="match status" value="1"/>
</dbReference>
<dbReference type="AlphaFoldDB" id="A0A6M2BRA4"/>
<dbReference type="EMBL" id="JAAMOW010000004">
    <property type="protein sequence ID" value="NGY05018.1"/>
    <property type="molecule type" value="Genomic_DNA"/>
</dbReference>
<gene>
    <name evidence="2" type="ORF">G7Y85_09585</name>
</gene>
<dbReference type="RefSeq" id="WP_166255516.1">
    <property type="nucleotide sequence ID" value="NZ_JAAMOW010000004.1"/>
</dbReference>
<organism evidence="2 3">
    <name type="scientific">Solimonas terrae</name>
    <dbReference type="NCBI Taxonomy" id="1396819"/>
    <lineage>
        <taxon>Bacteria</taxon>
        <taxon>Pseudomonadati</taxon>
        <taxon>Pseudomonadota</taxon>
        <taxon>Gammaproteobacteria</taxon>
        <taxon>Nevskiales</taxon>
        <taxon>Nevskiaceae</taxon>
        <taxon>Solimonas</taxon>
    </lineage>
</organism>
<dbReference type="Proteomes" id="UP000472676">
    <property type="component" value="Unassembled WGS sequence"/>
</dbReference>
<evidence type="ECO:0000313" key="3">
    <source>
        <dbReference type="Proteomes" id="UP000472676"/>
    </source>
</evidence>
<comment type="caution">
    <text evidence="2">The sequence shown here is derived from an EMBL/GenBank/DDBJ whole genome shotgun (WGS) entry which is preliminary data.</text>
</comment>
<dbReference type="PANTHER" id="PTHR36318:SF3">
    <property type="entry name" value="OS06G0581300 PROTEIN"/>
    <property type="match status" value="1"/>
</dbReference>
<evidence type="ECO:0000313" key="2">
    <source>
        <dbReference type="EMBL" id="NGY05018.1"/>
    </source>
</evidence>
<proteinExistence type="predicted"/>
<evidence type="ECO:0000256" key="1">
    <source>
        <dbReference type="SAM" id="Phobius"/>
    </source>
</evidence>
<accession>A0A6M2BRA4</accession>
<keyword evidence="1" id="KW-0472">Membrane</keyword>
<keyword evidence="1" id="KW-1133">Transmembrane helix</keyword>
<dbReference type="InterPro" id="IPR009943">
    <property type="entry name" value="DUF1475"/>
</dbReference>
<protein>
    <submittedName>
        <fullName evidence="2">DUF1475 family protein</fullName>
    </submittedName>
</protein>
<dbReference type="Pfam" id="PF07343">
    <property type="entry name" value="DUF1475"/>
    <property type="match status" value="1"/>
</dbReference>
<feature type="transmembrane region" description="Helical" evidence="1">
    <location>
        <begin position="39"/>
        <end position="60"/>
    </location>
</feature>
<keyword evidence="3" id="KW-1185">Reference proteome</keyword>
<name>A0A6M2BRA4_9GAMM</name>
<reference evidence="2 3" key="1">
    <citation type="journal article" date="2014" name="Int. J. Syst. Evol. Microbiol.">
        <title>Solimonas terrae sp. nov., isolated from soil.</title>
        <authorList>
            <person name="Kim S.J."/>
            <person name="Moon J.Y."/>
            <person name="Weon H.Y."/>
            <person name="Ahn J.H."/>
            <person name="Chen W.M."/>
            <person name="Kwon S.W."/>
        </authorList>
    </citation>
    <scope>NUCLEOTIDE SEQUENCE [LARGE SCALE GENOMIC DNA]</scope>
    <source>
        <strain evidence="2 3">KIS83-12</strain>
    </source>
</reference>
<keyword evidence="1" id="KW-0812">Transmembrane</keyword>
<sequence>MTSRLKLVFTLALLAILSATGWASLQLPMWQTPRAVATHPWFIATLVDTYLAFFTIWLWVAYKERSNLARGIWLILIFGLGNIAIATYMLIQLWRLPPDARPADLLLRRP</sequence>
<feature type="transmembrane region" description="Helical" evidence="1">
    <location>
        <begin position="72"/>
        <end position="91"/>
    </location>
</feature>